<name>A0A0K8RFM3_IXORI</name>
<reference evidence="2" key="1">
    <citation type="submission" date="2012-12" db="EMBL/GenBank/DDBJ databases">
        <title>Identification and characterization of a phenylalanine ammonia-lyase gene family in Isatis indigotica Fort.</title>
        <authorList>
            <person name="Liu Q."/>
            <person name="Chen J."/>
            <person name="Zhou X."/>
            <person name="Di P."/>
            <person name="Xiao Y."/>
            <person name="Xuan H."/>
            <person name="Zhang L."/>
            <person name="Chen W."/>
        </authorList>
    </citation>
    <scope>NUCLEOTIDE SEQUENCE</scope>
    <source>
        <tissue evidence="2">Salivary gland</tissue>
    </source>
</reference>
<dbReference type="GO" id="GO:0006508">
    <property type="term" value="P:proteolysis"/>
    <property type="evidence" value="ECO:0007669"/>
    <property type="project" value="UniProtKB-KW"/>
</dbReference>
<keyword evidence="2" id="KW-0645">Protease</keyword>
<dbReference type="SUPFAM" id="SSF55486">
    <property type="entry name" value="Metalloproteases ('zincins'), catalytic domain"/>
    <property type="match status" value="1"/>
</dbReference>
<protein>
    <submittedName>
        <fullName evidence="2">Putative metalloprotease</fullName>
    </submittedName>
</protein>
<dbReference type="AlphaFoldDB" id="A0A0K8RFM3"/>
<accession>A0A0K8RFM3</accession>
<keyword evidence="2" id="KW-0378">Hydrolase</keyword>
<feature type="chain" id="PRO_5005517314" evidence="1">
    <location>
        <begin position="24"/>
        <end position="298"/>
    </location>
</feature>
<dbReference type="GO" id="GO:0008237">
    <property type="term" value="F:metallopeptidase activity"/>
    <property type="evidence" value="ECO:0007669"/>
    <property type="project" value="UniProtKB-KW"/>
</dbReference>
<keyword evidence="2" id="KW-0482">Metalloprotease</keyword>
<dbReference type="InterPro" id="IPR024079">
    <property type="entry name" value="MetalloPept_cat_dom_sf"/>
</dbReference>
<dbReference type="Gene3D" id="3.40.390.10">
    <property type="entry name" value="Collagenase (Catalytic Domain)"/>
    <property type="match status" value="1"/>
</dbReference>
<organism evidence="2">
    <name type="scientific">Ixodes ricinus</name>
    <name type="common">Common tick</name>
    <name type="synonym">Acarus ricinus</name>
    <dbReference type="NCBI Taxonomy" id="34613"/>
    <lineage>
        <taxon>Eukaryota</taxon>
        <taxon>Metazoa</taxon>
        <taxon>Ecdysozoa</taxon>
        <taxon>Arthropoda</taxon>
        <taxon>Chelicerata</taxon>
        <taxon>Arachnida</taxon>
        <taxon>Acari</taxon>
        <taxon>Parasitiformes</taxon>
        <taxon>Ixodida</taxon>
        <taxon>Ixodoidea</taxon>
        <taxon>Ixodidae</taxon>
        <taxon>Ixodinae</taxon>
        <taxon>Ixodes</taxon>
    </lineage>
</organism>
<feature type="signal peptide" evidence="1">
    <location>
        <begin position="1"/>
        <end position="23"/>
    </location>
</feature>
<keyword evidence="1" id="KW-0732">Signal</keyword>
<proteinExistence type="evidence at transcript level"/>
<evidence type="ECO:0000256" key="1">
    <source>
        <dbReference type="SAM" id="SignalP"/>
    </source>
</evidence>
<dbReference type="EMBL" id="GADI01004175">
    <property type="protein sequence ID" value="JAA69633.1"/>
    <property type="molecule type" value="mRNA"/>
</dbReference>
<evidence type="ECO:0000313" key="2">
    <source>
        <dbReference type="EMBL" id="JAA69633.1"/>
    </source>
</evidence>
<sequence length="298" mass="33936">MVPNALVLLLLASVLTYPLGGDAGPIARRMLSKEKMTVWIDVCVTYDQRYIEINRYSSSPKDFRHYLEVLVKAAQLRFRDLENTEVILSSTRIEELKWTLPVIEGDSSGTYVESDKTIRKLTETRERNRDHYSICDVLLFITGYQLDTHLINEDKTWHGLPQQGRVCQSGSVAFIHDNGRSFSGVHFFAQQLAFLLNAPLQISSGYYKSLMSQPDISFLYNVHLKGRAAIRTLLETRTEDPQNNNECWKDVPYSLLYPLPTDYLGTMSSPCSLHSLQECNEQTAKEFHEQSGVTGTTL</sequence>